<dbReference type="InterPro" id="IPR051781">
    <property type="entry name" value="Metallo-dep_Hydrolase"/>
</dbReference>
<dbReference type="Gene3D" id="1.20.58.520">
    <property type="entry name" value="Amidohydrolase"/>
    <property type="match status" value="1"/>
</dbReference>
<comment type="caution">
    <text evidence="2">The sequence shown here is derived from an EMBL/GenBank/DDBJ whole genome shotgun (WGS) entry which is preliminary data.</text>
</comment>
<dbReference type="Gene3D" id="2.30.40.10">
    <property type="entry name" value="Urease, subunit C, domain 1"/>
    <property type="match status" value="1"/>
</dbReference>
<gene>
    <name evidence="2" type="ORF">INT44_003312</name>
</gene>
<evidence type="ECO:0000259" key="1">
    <source>
        <dbReference type="Pfam" id="PF01979"/>
    </source>
</evidence>
<feature type="domain" description="Amidohydrolase-related" evidence="1">
    <location>
        <begin position="49"/>
        <end position="334"/>
    </location>
</feature>
<proteinExistence type="predicted"/>
<dbReference type="AlphaFoldDB" id="A0A8H7PUT8"/>
<dbReference type="Gene3D" id="3.40.50.10910">
    <property type="entry name" value="Amidohydrolase"/>
    <property type="match status" value="1"/>
</dbReference>
<dbReference type="SUPFAM" id="SSF51338">
    <property type="entry name" value="Composite domain of metallo-dependent hydrolases"/>
    <property type="match status" value="1"/>
</dbReference>
<sequence>MSATTKIALTNVRVFDGEKILDPTTIVIDGEIIGSDPTGAIEQDCEGAILIPGLIDAHIHLGSIKDLKNMSIYGVTTALDMATWPLELLTSLRNQKGMTDIRSSGISVTGPGSTHSYLLPKESVIRSVDEAKTFVARRVAEGSDYIKIVCDKPGPEQDVVNTITEEAHHHGKLVIAHAATVAPFEMAQIAGVDMITHIPLDNVLPKEYVDRMVADKCISIPTLAMMEGMARIRRRAKYEYARDSVTAQYKAGVPILAGTDAHSVKFSPFSVRHGESLHHELELLVAAGLSNLDALKAATSLPAQYFNLDDRGVIEPGRRADLVLIGGDPLQDIRATRLLKRIWCAGIEVEPIKPGSGGCLMM</sequence>
<dbReference type="InterPro" id="IPR032466">
    <property type="entry name" value="Metal_Hydrolase"/>
</dbReference>
<dbReference type="PANTHER" id="PTHR43135:SF3">
    <property type="entry name" value="ALPHA-D-RIBOSE 1-METHYLPHOSPHONATE 5-TRIPHOSPHATE DIPHOSPHATASE"/>
    <property type="match status" value="1"/>
</dbReference>
<dbReference type="InterPro" id="IPR006680">
    <property type="entry name" value="Amidohydro-rel"/>
</dbReference>
<dbReference type="OrthoDB" id="5595695at2759"/>
<accession>A0A8H7PUT8</accession>
<name>A0A8H7PUT8_9FUNG</name>
<dbReference type="Pfam" id="PF01979">
    <property type="entry name" value="Amidohydro_1"/>
    <property type="match status" value="1"/>
</dbReference>
<evidence type="ECO:0000313" key="3">
    <source>
        <dbReference type="Proteomes" id="UP000612746"/>
    </source>
</evidence>
<dbReference type="GO" id="GO:0016810">
    <property type="term" value="F:hydrolase activity, acting on carbon-nitrogen (but not peptide) bonds"/>
    <property type="evidence" value="ECO:0007669"/>
    <property type="project" value="InterPro"/>
</dbReference>
<dbReference type="PANTHER" id="PTHR43135">
    <property type="entry name" value="ALPHA-D-RIBOSE 1-METHYLPHOSPHONATE 5-TRIPHOSPHATE DIPHOSPHATASE"/>
    <property type="match status" value="1"/>
</dbReference>
<dbReference type="InterPro" id="IPR011059">
    <property type="entry name" value="Metal-dep_hydrolase_composite"/>
</dbReference>
<dbReference type="EMBL" id="JAEPRA010000009">
    <property type="protein sequence ID" value="KAG2180310.1"/>
    <property type="molecule type" value="Genomic_DNA"/>
</dbReference>
<dbReference type="SUPFAM" id="SSF51556">
    <property type="entry name" value="Metallo-dependent hydrolases"/>
    <property type="match status" value="1"/>
</dbReference>
<keyword evidence="3" id="KW-1185">Reference proteome</keyword>
<dbReference type="Proteomes" id="UP000612746">
    <property type="component" value="Unassembled WGS sequence"/>
</dbReference>
<evidence type="ECO:0000313" key="2">
    <source>
        <dbReference type="EMBL" id="KAG2180310.1"/>
    </source>
</evidence>
<organism evidence="2 3">
    <name type="scientific">Umbelopsis vinacea</name>
    <dbReference type="NCBI Taxonomy" id="44442"/>
    <lineage>
        <taxon>Eukaryota</taxon>
        <taxon>Fungi</taxon>
        <taxon>Fungi incertae sedis</taxon>
        <taxon>Mucoromycota</taxon>
        <taxon>Mucoromycotina</taxon>
        <taxon>Umbelopsidomycetes</taxon>
        <taxon>Umbelopsidales</taxon>
        <taxon>Umbelopsidaceae</taxon>
        <taxon>Umbelopsis</taxon>
    </lineage>
</organism>
<protein>
    <recommendedName>
        <fullName evidence="1">Amidohydrolase-related domain-containing protein</fullName>
    </recommendedName>
</protein>
<reference evidence="2" key="1">
    <citation type="submission" date="2020-12" db="EMBL/GenBank/DDBJ databases">
        <title>Metabolic potential, ecology and presence of endohyphal bacteria is reflected in genomic diversity of Mucoromycotina.</title>
        <authorList>
            <person name="Muszewska A."/>
            <person name="Okrasinska A."/>
            <person name="Steczkiewicz K."/>
            <person name="Drgas O."/>
            <person name="Orlowska M."/>
            <person name="Perlinska-Lenart U."/>
            <person name="Aleksandrzak-Piekarczyk T."/>
            <person name="Szatraj K."/>
            <person name="Zielenkiewicz U."/>
            <person name="Pilsyk S."/>
            <person name="Malc E."/>
            <person name="Mieczkowski P."/>
            <person name="Kruszewska J.S."/>
            <person name="Biernat P."/>
            <person name="Pawlowska J."/>
        </authorList>
    </citation>
    <scope>NUCLEOTIDE SEQUENCE</scope>
    <source>
        <strain evidence="2">WA0000051536</strain>
    </source>
</reference>
<dbReference type="Gene3D" id="3.30.110.90">
    <property type="entry name" value="Amidohydrolase"/>
    <property type="match status" value="1"/>
</dbReference>